<dbReference type="Proteomes" id="UP000219813">
    <property type="component" value="Chromosome 13"/>
</dbReference>
<comment type="subcellular location">
    <subcellularLocation>
        <location evidence="1 10">Endoplasmic reticulum membrane</location>
        <topology evidence="1 10">Multi-pass membrane protein</topology>
    </subcellularLocation>
</comment>
<dbReference type="Proteomes" id="UP000078597">
    <property type="component" value="Unassembled WGS sequence"/>
</dbReference>
<dbReference type="GeneID" id="39871140"/>
<evidence type="ECO:0000256" key="9">
    <source>
        <dbReference type="ARBA" id="ARBA00029381"/>
    </source>
</evidence>
<keyword evidence="6 10" id="KW-1133">Transmembrane helix</keyword>
<evidence type="ECO:0000259" key="13">
    <source>
        <dbReference type="PROSITE" id="PS51715"/>
    </source>
</evidence>
<accession>A0A1A8W9K4</accession>
<dbReference type="GO" id="GO:0005525">
    <property type="term" value="F:GTP binding"/>
    <property type="evidence" value="ECO:0007669"/>
    <property type="project" value="UniProtKB-UniRule"/>
</dbReference>
<dbReference type="OMA" id="WREISMA"/>
<keyword evidence="3 10" id="KW-0547">Nucleotide-binding</keyword>
<dbReference type="HAMAP" id="MF_03109">
    <property type="entry name" value="Sey1"/>
    <property type="match status" value="1"/>
</dbReference>
<organism evidence="14 16">
    <name type="scientific">Plasmodium malariae</name>
    <dbReference type="NCBI Taxonomy" id="5858"/>
    <lineage>
        <taxon>Eukaryota</taxon>
        <taxon>Sar</taxon>
        <taxon>Alveolata</taxon>
        <taxon>Apicomplexa</taxon>
        <taxon>Aconoidasida</taxon>
        <taxon>Haemosporida</taxon>
        <taxon>Plasmodiidae</taxon>
        <taxon>Plasmodium</taxon>
        <taxon>Plasmodium (Plasmodium)</taxon>
    </lineage>
</organism>
<evidence type="ECO:0000256" key="1">
    <source>
        <dbReference type="ARBA" id="ARBA00004477"/>
    </source>
</evidence>
<dbReference type="AlphaFoldDB" id="A0A1A8W9K4"/>
<gene>
    <name evidence="15" type="primary">SEY1</name>
    <name evidence="14" type="ORF">PMALA_027080</name>
    <name evidence="15" type="ORF">PMUG01_13042300</name>
</gene>
<keyword evidence="5 10" id="KW-0256">Endoplasmic reticulum</keyword>
<keyword evidence="7 10" id="KW-0342">GTP-binding</keyword>
<comment type="similarity">
    <text evidence="10">Belongs to the TRAFAC class dynamin-like GTPase superfamily. GB1/RHD3 GTPase family. RHD3 subfamily.</text>
</comment>
<dbReference type="SUPFAM" id="SSF52540">
    <property type="entry name" value="P-loop containing nucleoside triphosphate hydrolases"/>
    <property type="match status" value="1"/>
</dbReference>
<dbReference type="KEGG" id="pmal:PMUG01_13042300"/>
<evidence type="ECO:0000256" key="4">
    <source>
        <dbReference type="ARBA" id="ARBA00022801"/>
    </source>
</evidence>
<comment type="function">
    <text evidence="9">Probable GTP-binding protein involved in generating and maintaining the structure of the tubular endoplasmic reticulum network.</text>
</comment>
<feature type="region of interest" description="Disordered" evidence="11">
    <location>
        <begin position="664"/>
        <end position="696"/>
    </location>
</feature>
<evidence type="ECO:0000256" key="10">
    <source>
        <dbReference type="HAMAP-Rule" id="MF_03109"/>
    </source>
</evidence>
<keyword evidence="8 10" id="KW-0472">Membrane</keyword>
<evidence type="ECO:0000256" key="6">
    <source>
        <dbReference type="ARBA" id="ARBA00022989"/>
    </source>
</evidence>
<feature type="topological domain" description="Lumenal" evidence="10">
    <location>
        <begin position="885"/>
        <end position="887"/>
    </location>
</feature>
<evidence type="ECO:0000313" key="16">
    <source>
        <dbReference type="Proteomes" id="UP000078597"/>
    </source>
</evidence>
<feature type="compositionally biased region" description="Low complexity" evidence="11">
    <location>
        <begin position="676"/>
        <end position="692"/>
    </location>
</feature>
<evidence type="ECO:0000256" key="3">
    <source>
        <dbReference type="ARBA" id="ARBA00022741"/>
    </source>
</evidence>
<feature type="transmembrane region" description="Helical" evidence="12">
    <location>
        <begin position="891"/>
        <end position="909"/>
    </location>
</feature>
<dbReference type="OrthoDB" id="1597724at2759"/>
<keyword evidence="17" id="KW-1185">Reference proteome</keyword>
<dbReference type="VEuPathDB" id="PlasmoDB:PmUG01_13042300"/>
<dbReference type="RefSeq" id="XP_028863808.1">
    <property type="nucleotide sequence ID" value="XM_029007416.1"/>
</dbReference>
<evidence type="ECO:0000256" key="8">
    <source>
        <dbReference type="ARBA" id="ARBA00023136"/>
    </source>
</evidence>
<evidence type="ECO:0000256" key="11">
    <source>
        <dbReference type="SAM" id="MobiDB-lite"/>
    </source>
</evidence>
<evidence type="ECO:0000256" key="7">
    <source>
        <dbReference type="ARBA" id="ARBA00023134"/>
    </source>
</evidence>
<dbReference type="GO" id="GO:0003924">
    <property type="term" value="F:GTPase activity"/>
    <property type="evidence" value="ECO:0007669"/>
    <property type="project" value="UniProtKB-UniRule"/>
</dbReference>
<dbReference type="GO" id="GO:0005789">
    <property type="term" value="C:endoplasmic reticulum membrane"/>
    <property type="evidence" value="ECO:0007669"/>
    <property type="project" value="UniProtKB-SubCell"/>
</dbReference>
<dbReference type="Gene3D" id="3.40.50.300">
    <property type="entry name" value="P-loop containing nucleotide triphosphate hydrolases"/>
    <property type="match status" value="1"/>
</dbReference>
<dbReference type="EMBL" id="LT594634">
    <property type="protein sequence ID" value="SCP02776.1"/>
    <property type="molecule type" value="Genomic_DNA"/>
</dbReference>
<keyword evidence="2 10" id="KW-0812">Transmembrane</keyword>
<dbReference type="PROSITE" id="PS51715">
    <property type="entry name" value="G_GB1_RHD3"/>
    <property type="match status" value="1"/>
</dbReference>
<dbReference type="CDD" id="cd01851">
    <property type="entry name" value="GBP"/>
    <property type="match status" value="1"/>
</dbReference>
<dbReference type="EMBL" id="FLQW01001459">
    <property type="protein sequence ID" value="SBS89705.1"/>
    <property type="molecule type" value="Genomic_DNA"/>
</dbReference>
<dbReference type="PANTHER" id="PTHR45923:SF2">
    <property type="entry name" value="PROTEIN SEY1"/>
    <property type="match status" value="1"/>
</dbReference>
<evidence type="ECO:0000256" key="5">
    <source>
        <dbReference type="ARBA" id="ARBA00022824"/>
    </source>
</evidence>
<reference evidence="15 17" key="3">
    <citation type="submission" date="2016-06" db="EMBL/GenBank/DDBJ databases">
        <authorList>
            <consortium name="Pathogen Informatics"/>
        </authorList>
    </citation>
    <scope>NUCLEOTIDE SEQUENCE [LARGE SCALE GENOMIC DNA]</scope>
</reference>
<evidence type="ECO:0000256" key="2">
    <source>
        <dbReference type="ARBA" id="ARBA00022692"/>
    </source>
</evidence>
<dbReference type="InterPro" id="IPR030386">
    <property type="entry name" value="G_GB1_RHD3_dom"/>
</dbReference>
<dbReference type="InterPro" id="IPR027417">
    <property type="entry name" value="P-loop_NTPase"/>
</dbReference>
<dbReference type="InterPro" id="IPR008803">
    <property type="entry name" value="RHD3/Sey1"/>
</dbReference>
<evidence type="ECO:0000256" key="12">
    <source>
        <dbReference type="SAM" id="Phobius"/>
    </source>
</evidence>
<keyword evidence="4 10" id="KW-0378">Hydrolase</keyword>
<dbReference type="EC" id="3.6.5.-" evidence="10"/>
<evidence type="ECO:0000313" key="17">
    <source>
        <dbReference type="Proteomes" id="UP000219813"/>
    </source>
</evidence>
<feature type="topological domain" description="Cytoplasmic" evidence="10">
    <location>
        <begin position="1"/>
        <end position="863"/>
    </location>
</feature>
<feature type="domain" description="GB1/RHD3-type G" evidence="13">
    <location>
        <begin position="33"/>
        <end position="296"/>
    </location>
</feature>
<dbReference type="GO" id="GO:0016320">
    <property type="term" value="P:endoplasmic reticulum membrane fusion"/>
    <property type="evidence" value="ECO:0007669"/>
    <property type="project" value="TreeGrafter"/>
</dbReference>
<dbReference type="FunFam" id="3.40.50.300:FF:000727">
    <property type="entry name" value="Protein SEY1 homolog"/>
    <property type="match status" value="1"/>
</dbReference>
<evidence type="ECO:0000313" key="15">
    <source>
        <dbReference type="EMBL" id="SCP02776.1"/>
    </source>
</evidence>
<dbReference type="Pfam" id="PF05879">
    <property type="entry name" value="RHD3_GTPase"/>
    <property type="match status" value="1"/>
</dbReference>
<feature type="binding site" evidence="10">
    <location>
        <begin position="43"/>
        <end position="50"/>
    </location>
    <ligand>
        <name>GTP</name>
        <dbReference type="ChEBI" id="CHEBI:37565"/>
    </ligand>
</feature>
<sequence>MQSDCKTQIIDYDGNIIEDLKEWMIRNNLSNLGFNYNVIAILGSQSSGKSTLLNNLFKTSFDVMNTKLGHSQTTQGLWLSYDTFEDNLNGPNGKVENENNQNVTISNGVKIKGKGNSISPTLILDVEGNDSKERGDNRLTFEHRSALFSLALADCVIVNLWYHSLGNFTASNYGLLKTVMEVNLELFQQDKNSPKTILLFTVRDWFEEFASIDIVKNKIVEEYLNKIWNEMKKPPDSEHININNYFIIEVVGLSHGIIKKEEFLKDVQNLRLKWMYELRPPQYSRNIPSDGFAQYCNNIWNTIVKQSQLDIPSQKEMLATFRCQEIKNNVINNINKTLKQKLETSHNMPIDNFKQWAEKDIIQKSLSEYLTEASRYKESICIKTSKELLDYLFIQLQKIVDNNLNFTQRELSTKFSNDLNHLYNACSVDKAIFSLSKESNLNIGKDKIHNLQTMEGGEKGSQDKCIILWSNFLHNADKMEYNILCQFFEEYEKCNIEVDGGTSGGDNTIDNVNINISSNYGDNNSNNDSSNNIRSGSSKVYEFNYKPSLSILSTAICKDVHRIRNVQCSVLLDRTRATIKGRLKNMDTLLQTTKNAEDYWEHTLKTVKNLQESINTNLTKCFINLRVSNNNALLKSYFYQGDMDDEGIGVVYGEVDEGDKFNYAQNKQKKNYTDDSNSNRSNNNHNNSNRSNACYGDKNQFNAKKIGIIKNKEKYISSINDEINKQMENKNFVSELNKYYLDEIMDILKSKLEEISENLSTIIIQRFESVFNYDDAEQPRQWRDISAAELKKIFRESKNFAFLIIDILQKNTKVELIDDYLPNNFIKDEIIQKGENKAKRKIQEICRDAQYIQETGAKMSLKNVPLLFWAILLVLGWNELLLFIRVFFKLNIILPFLLTFIVVFCSLVYNGNVSALSTVNKVFFYFAKNSYNFYKHIQTIGDKATKADMSD</sequence>
<reference evidence="16" key="1">
    <citation type="submission" date="2016-05" db="EMBL/GenBank/DDBJ databases">
        <authorList>
            <person name="Naeem Raeece"/>
        </authorList>
    </citation>
    <scope>NUCLEOTIDE SEQUENCE [LARGE SCALE GENOMIC DNA]</scope>
</reference>
<proteinExistence type="inferred from homology"/>
<feature type="transmembrane region" description="Helical" evidence="12">
    <location>
        <begin position="866"/>
        <end position="884"/>
    </location>
</feature>
<dbReference type="PANTHER" id="PTHR45923">
    <property type="entry name" value="PROTEIN SEY1"/>
    <property type="match status" value="1"/>
</dbReference>
<protein>
    <recommendedName>
        <fullName evidence="10">Protein SEY1 homolog</fullName>
        <ecNumber evidence="10">3.6.5.-</ecNumber>
    </recommendedName>
</protein>
<evidence type="ECO:0000313" key="14">
    <source>
        <dbReference type="EMBL" id="SBS89705.1"/>
    </source>
</evidence>
<feature type="topological domain" description="Cytoplasmic" evidence="10">
    <location>
        <begin position="909"/>
        <end position="951"/>
    </location>
</feature>
<name>A0A1A8W9K4_PLAMA</name>
<comment type="function">
    <text evidence="10">Probable GTP-binding protein that may be involved in cell development.</text>
</comment>
<reference evidence="14" key="2">
    <citation type="submission" date="2016-05" db="EMBL/GenBank/DDBJ databases">
        <authorList>
            <person name="Lavstsen T."/>
            <person name="Jespersen J.S."/>
        </authorList>
    </citation>
    <scope>NUCLEOTIDE SEQUENCE [LARGE SCALE GENOMIC DNA]</scope>
</reference>